<evidence type="ECO:0000313" key="2">
    <source>
        <dbReference type="Proteomes" id="UP001164746"/>
    </source>
</evidence>
<dbReference type="InterPro" id="IPR036188">
    <property type="entry name" value="FAD/NAD-bd_sf"/>
</dbReference>
<name>A0ABY7EKD0_MYAAR</name>
<reference evidence="1" key="1">
    <citation type="submission" date="2022-11" db="EMBL/GenBank/DDBJ databases">
        <title>Centuries of genome instability and evolution in soft-shell clam transmissible cancer (bioRxiv).</title>
        <authorList>
            <person name="Hart S.F.M."/>
            <person name="Yonemitsu M.A."/>
            <person name="Giersch R.M."/>
            <person name="Beal B.F."/>
            <person name="Arriagada G."/>
            <person name="Davis B.W."/>
            <person name="Ostrander E.A."/>
            <person name="Goff S.P."/>
            <person name="Metzger M.J."/>
        </authorList>
    </citation>
    <scope>NUCLEOTIDE SEQUENCE</scope>
    <source>
        <strain evidence="1">MELC-2E11</strain>
        <tissue evidence="1">Siphon/mantle</tissue>
    </source>
</reference>
<keyword evidence="2" id="KW-1185">Reference proteome</keyword>
<accession>A0ABY7EKD0</accession>
<dbReference type="EMBL" id="CP111017">
    <property type="protein sequence ID" value="WAR09417.1"/>
    <property type="molecule type" value="Genomic_DNA"/>
</dbReference>
<gene>
    <name evidence="1" type="ORF">MAR_019375</name>
</gene>
<dbReference type="Proteomes" id="UP001164746">
    <property type="component" value="Chromosome 6"/>
</dbReference>
<protein>
    <submittedName>
        <fullName evidence="1">Uncharacterized protein</fullName>
    </submittedName>
</protein>
<dbReference type="Gene3D" id="3.50.50.60">
    <property type="entry name" value="FAD/NAD(P)-binding domain"/>
    <property type="match status" value="1"/>
</dbReference>
<evidence type="ECO:0000313" key="1">
    <source>
        <dbReference type="EMBL" id="WAR09417.1"/>
    </source>
</evidence>
<proteinExistence type="predicted"/>
<organism evidence="1 2">
    <name type="scientific">Mya arenaria</name>
    <name type="common">Soft-shell clam</name>
    <dbReference type="NCBI Taxonomy" id="6604"/>
    <lineage>
        <taxon>Eukaryota</taxon>
        <taxon>Metazoa</taxon>
        <taxon>Spiralia</taxon>
        <taxon>Lophotrochozoa</taxon>
        <taxon>Mollusca</taxon>
        <taxon>Bivalvia</taxon>
        <taxon>Autobranchia</taxon>
        <taxon>Heteroconchia</taxon>
        <taxon>Euheterodonta</taxon>
        <taxon>Imparidentia</taxon>
        <taxon>Neoheterodontei</taxon>
        <taxon>Myida</taxon>
        <taxon>Myoidea</taxon>
        <taxon>Myidae</taxon>
        <taxon>Mya</taxon>
    </lineage>
</organism>
<sequence>MLKSAEEWHKMANAITSVFDAIRFQARLIEYLVKAADYPYPEICRIEQSLLDLISIRQGERNLVTYKNHSFRSVYTGKMIPPQPKPYMENTDDSLEAYLGQT</sequence>